<dbReference type="CDD" id="cd01381">
    <property type="entry name" value="MYSc_Myo7"/>
    <property type="match status" value="1"/>
</dbReference>
<organism evidence="20 21">
    <name type="scientific">Manduca sexta</name>
    <name type="common">Tobacco hawkmoth</name>
    <name type="synonym">Tobacco hornworm</name>
    <dbReference type="NCBI Taxonomy" id="7130"/>
    <lineage>
        <taxon>Eukaryota</taxon>
        <taxon>Metazoa</taxon>
        <taxon>Ecdysozoa</taxon>
        <taxon>Arthropoda</taxon>
        <taxon>Hexapoda</taxon>
        <taxon>Insecta</taxon>
        <taxon>Pterygota</taxon>
        <taxon>Neoptera</taxon>
        <taxon>Endopterygota</taxon>
        <taxon>Lepidoptera</taxon>
        <taxon>Glossata</taxon>
        <taxon>Ditrysia</taxon>
        <taxon>Bombycoidea</taxon>
        <taxon>Sphingidae</taxon>
        <taxon>Sphinginae</taxon>
        <taxon>Sphingini</taxon>
        <taxon>Manduca</taxon>
    </lineage>
</organism>
<dbReference type="EC" id="5.2.1.8" evidence="12"/>
<dbReference type="PANTHER" id="PTHR22692:SF33">
    <property type="entry name" value="MYOSIN"/>
    <property type="match status" value="1"/>
</dbReference>
<dbReference type="PROSITE" id="PS50057">
    <property type="entry name" value="FERM_3"/>
    <property type="match status" value="2"/>
</dbReference>
<feature type="domain" description="MyTH4" evidence="18">
    <location>
        <begin position="963"/>
        <end position="1189"/>
    </location>
</feature>
<keyword evidence="10 14" id="KW-0009">Actin-binding</keyword>
<feature type="domain" description="PPIase FKBP-type" evidence="17">
    <location>
        <begin position="2153"/>
        <end position="2241"/>
    </location>
</feature>
<reference evidence="20" key="2">
    <citation type="submission" date="2020-12" db="EMBL/GenBank/DDBJ databases">
        <authorList>
            <person name="Kanost M."/>
        </authorList>
    </citation>
    <scope>NUCLEOTIDE SEQUENCE</scope>
</reference>
<feature type="domain" description="Myosin motor" evidence="19">
    <location>
        <begin position="64"/>
        <end position="734"/>
    </location>
</feature>
<evidence type="ECO:0000259" key="15">
    <source>
        <dbReference type="PROSITE" id="PS50002"/>
    </source>
</evidence>
<dbReference type="GO" id="GO:0071944">
    <property type="term" value="C:cell periphery"/>
    <property type="evidence" value="ECO:0007669"/>
    <property type="project" value="UniProtKB-ARBA"/>
</dbReference>
<dbReference type="SMART" id="SM00028">
    <property type="entry name" value="TPR"/>
    <property type="match status" value="2"/>
</dbReference>
<dbReference type="Pfam" id="PF00373">
    <property type="entry name" value="FERM_M"/>
    <property type="match status" value="2"/>
</dbReference>
<evidence type="ECO:0000256" key="10">
    <source>
        <dbReference type="ARBA" id="ARBA00023203"/>
    </source>
</evidence>
<evidence type="ECO:0000259" key="17">
    <source>
        <dbReference type="PROSITE" id="PS50059"/>
    </source>
</evidence>
<evidence type="ECO:0000256" key="11">
    <source>
        <dbReference type="PROSITE-ProRule" id="PRU00192"/>
    </source>
</evidence>
<evidence type="ECO:0000259" key="19">
    <source>
        <dbReference type="PROSITE" id="PS51456"/>
    </source>
</evidence>
<sequence>MSDQIRLANLVWLKPEGKSEFDIPIAVKILKSSGDTLQVQDDDGKVFSTRIQNVLKPLHATSIQGVEDMITLGELQEYTILRNLQIRYNQQLIYTYTGSMLIAINPYEILPIYTMDQINFYQERKMGDIPPHIFAIGDNSYRELMDTSSNQCIVISGESGAGKTESTKLLLQYLAAASGKHSWIEQQIQETNPILEAFGNAKTVRNDNSSRFGKYVNIYFNRKGIIEGGNIDQYLLEKSRIVSQNRGERNYHIFYSLVTGLSADEKKKLELGRPVDYNYLNSGNMLTCDGRNDSMEFADIRSAFKVLNFPDNEVWGIFSLLAAILHLGNLTFKSYNINNIESSEVTDAVNANKIAVLLGVNKNTLCEALTRKTFIAHGERVISMLTTAAAIEGRDALVKAIYGHIFEYIVETINKTLHKDQQLSSGSVGILDIFGFENFQFNSFEQLCINYANENLQQFFVKHIFKLEQEQYEKEGITWTNINYVDNQENLDVIGLKPLNLLALIDEESRFPKGTDVTLLSKLNSNHGNKSCYMSAKSTHEHRFGVKHFAGDVFYEVKGFLDKNRDMLTADLKDMLFDSSNIFLKNLFPADITASQSGSRKALSLSYQFKTSLDSLMKTLYACHPFFVRCIKPNEFKKPRDFDRELCVRQLRYAGLMETAKIRQAGYPIRYSYSEFVSRYRLVVPGIPPAEKTDCKNATKRICTEALQDQEFRLGHTKVFLKDYHDVILEDLRTKVVMTAVIRVQANVRRMLCRNKFLRMRAAAITIQKHFRARGYRSRYLVMRRGYSRIQAVVKSRELRRTFVNLRNFFRNLQAYSRGYLVRNLIKEKGDIIKTKLAQFYTEKEEAIGTGADVKAAEDECEKKVAELMRSIWITKETIVENDAQNISVIDDRYVDDVFGFLKDSSTPAGTVRGTGFGVTSTIKPDVTTVIPMPQEVEEEQFDEFNYRKFAATYFLGNTSHQYSRRPLKHSLLDLPSPIDKMAAQALWITILRFMGDLAEPKYVDDKVDNVPIMTKLTDTIGRAFQKSKEFEEMLTKDNENNRNKMLSITLKRQTKLNEEFMKNLMNDDITNDMYSSWLNSRRSNNLEKLHFIIGHGIIRKELRDEIFCQLCKQLTNNPTKTSHARGWILLSLCVGCFPPSERFVKYLRSFIRGGPPGYAPYCEGRLVRTFKNGPRTQPPSWLELQATKTKKPILLTVTLMDESMKTIQSDSATTAEEICQQIADNIGLTDTFGFSLYITLYDKVLSLGSEGEHIMDAISQCEQFAKEQGTPEKSAPWRLFYRKEVFSPWHNPVIDPVATNLIYHQVAKGVKFGEYRCNSEKDLAMLAAQQHYIEYGPRMDPNILRKVIVNYIPNQFIQSNDTALSKWENLVTKSFESSEAILSKVDPLRCKEDIVIFAKLKWPMLFSRFFEAIKLKGDAISKDLVIIAVNWTGIYIVDQLEHILLEIAYVEVTYVAYDEDNDFDNVGRVTIRTIQQEEFVFQSVDASEMSSLIIYLIDGLKRRSVYVIAQSDSQGYADASSFLQFKKGDLITLLHDSTGETLMNATWGHGICNNQEGLFPTEQVYILPTLEIPSSMILDIFKKGNINNDKKPLSKYTTIQRKRMHTLEKYAQEHFRENYEINSTISKQSTLTTAKKAVAGDLWAHTREPLRKPLLKKLLDDENMSKHAILSFFAILKYMGDMPAPKPRTTTEYTDEVFKHALAEPALRDEVYCQIMKQLTNNRIQLSEERGWELLWLATGVFACGQVLIKELVEFLKTRLHPIAKECLKRVFRTQKNGPRLYTPYVVEVEAIQHRSMQIYHKVYFPDDTDEAFEVDSSTKARDLCEQITGRLNLKNSDGFSLFVKIADKVFSVPENYYFFDFVHELVEWMKQTRPLRGAGSQMQMNYQIFFMKKLWVNTAPGKDKHADQIFYFPQELPKYLRGYHKTSKQDLVELAALVYRARFGNDQTLLPQITQVLEDFIPSDMIRIQSNSQWKSSITAAYSQHGAMTENEAKEQFLKKIYQLPTFGTAFFEVKQTSDPTYPEMIIVGINRNGVSLIHPQSRDVLVTHSFSQLSNWSSGNTFFHMTMGNFLRGTKILCETSLGYKMDDLISSYIALLQPEENKFIPIDFTFGEPVNNFELFEKSLTAVDNNGYVKKKVLEEGGGLPFYEGQTVTVMFAGYWENELEPFDSTAVNKPMHVDLNDNGLLPGLQIAIKSMLVGETSVFLLSYKVMYGEMGIPPRIKPKSDCVFYLKAVKCIITPKEGLLNISERNMFHRVHDEVRMLYSSGYTLYKISNYYGAVKLFNKAVNMLHKCRLADEKEEEKQEKLLKKLYLNIAICSNKIKKPLKTCIACNELNRLNNLWNNAKALLQNARALRMIGEFDEAEKKLKRSLKLCPDGEEVKKEFTVLQKNRDACNQNKLLAKQLVGAASNVPSEQFKKEVDNLITNFKESDDLCKLTLPGDLNSAEMEYIREVCIRENLFFNKIRENFALDKEEEETVSDVKASQDDLDKELALYCTNVSH</sequence>
<dbReference type="InterPro" id="IPR019748">
    <property type="entry name" value="FERM_central"/>
</dbReference>
<dbReference type="CDD" id="cd13199">
    <property type="entry name" value="FERM_C2_MyoVII"/>
    <property type="match status" value="1"/>
</dbReference>
<dbReference type="SMART" id="SM00015">
    <property type="entry name" value="IQ"/>
    <property type="match status" value="3"/>
</dbReference>
<feature type="domain" description="FERM" evidence="16">
    <location>
        <begin position="1194"/>
        <end position="1509"/>
    </location>
</feature>
<dbReference type="InterPro" id="IPR019734">
    <property type="entry name" value="TPR_rpt"/>
</dbReference>
<evidence type="ECO:0000256" key="3">
    <source>
        <dbReference type="ARBA" id="ARBA00022443"/>
    </source>
</evidence>
<dbReference type="SMART" id="SM00326">
    <property type="entry name" value="SH3"/>
    <property type="match status" value="1"/>
</dbReference>
<dbReference type="SMART" id="SM00139">
    <property type="entry name" value="MyTH4"/>
    <property type="match status" value="2"/>
</dbReference>
<evidence type="ECO:0000259" key="16">
    <source>
        <dbReference type="PROSITE" id="PS50057"/>
    </source>
</evidence>
<dbReference type="InterPro" id="IPR001179">
    <property type="entry name" value="PPIase_FKBP_dom"/>
</dbReference>
<protein>
    <recommendedName>
        <fullName evidence="12">peptidylprolyl isomerase</fullName>
        <ecNumber evidence="12">5.2.1.8</ecNumber>
    </recommendedName>
</protein>
<keyword evidence="9 14" id="KW-0505">Motor protein</keyword>
<dbReference type="GO" id="GO:0009887">
    <property type="term" value="P:animal organ morphogenesis"/>
    <property type="evidence" value="ECO:0007669"/>
    <property type="project" value="UniProtKB-ARBA"/>
</dbReference>
<dbReference type="PROSITE" id="PS50096">
    <property type="entry name" value="IQ"/>
    <property type="match status" value="3"/>
</dbReference>
<reference evidence="20" key="1">
    <citation type="journal article" date="2016" name="Insect Biochem. Mol. Biol.">
        <title>Multifaceted biological insights from a draft genome sequence of the tobacco hornworm moth, Manduca sexta.</title>
        <authorList>
            <person name="Kanost M.R."/>
            <person name="Arrese E.L."/>
            <person name="Cao X."/>
            <person name="Chen Y.R."/>
            <person name="Chellapilla S."/>
            <person name="Goldsmith M.R."/>
            <person name="Grosse-Wilde E."/>
            <person name="Heckel D.G."/>
            <person name="Herndon N."/>
            <person name="Jiang H."/>
            <person name="Papanicolaou A."/>
            <person name="Qu J."/>
            <person name="Soulages J.L."/>
            <person name="Vogel H."/>
            <person name="Walters J."/>
            <person name="Waterhouse R.M."/>
            <person name="Ahn S.J."/>
            <person name="Almeida F.C."/>
            <person name="An C."/>
            <person name="Aqrawi P."/>
            <person name="Bretschneider A."/>
            <person name="Bryant W.B."/>
            <person name="Bucks S."/>
            <person name="Chao H."/>
            <person name="Chevignon G."/>
            <person name="Christen J.M."/>
            <person name="Clarke D.F."/>
            <person name="Dittmer N.T."/>
            <person name="Ferguson L.C.F."/>
            <person name="Garavelou S."/>
            <person name="Gordon K.H.J."/>
            <person name="Gunaratna R.T."/>
            <person name="Han Y."/>
            <person name="Hauser F."/>
            <person name="He Y."/>
            <person name="Heidel-Fischer H."/>
            <person name="Hirsh A."/>
            <person name="Hu Y."/>
            <person name="Jiang H."/>
            <person name="Kalra D."/>
            <person name="Klinner C."/>
            <person name="Konig C."/>
            <person name="Kovar C."/>
            <person name="Kroll A.R."/>
            <person name="Kuwar S.S."/>
            <person name="Lee S.L."/>
            <person name="Lehman R."/>
            <person name="Li K."/>
            <person name="Li Z."/>
            <person name="Liang H."/>
            <person name="Lovelace S."/>
            <person name="Lu Z."/>
            <person name="Mansfield J.H."/>
            <person name="McCulloch K.J."/>
            <person name="Mathew T."/>
            <person name="Morton B."/>
            <person name="Muzny D.M."/>
            <person name="Neunemann D."/>
            <person name="Ongeri F."/>
            <person name="Pauchet Y."/>
            <person name="Pu L.L."/>
            <person name="Pyrousis I."/>
            <person name="Rao X.J."/>
            <person name="Redding A."/>
            <person name="Roesel C."/>
            <person name="Sanchez-Gracia A."/>
            <person name="Schaack S."/>
            <person name="Shukla A."/>
            <person name="Tetreau G."/>
            <person name="Wang Y."/>
            <person name="Xiong G.H."/>
            <person name="Traut W."/>
            <person name="Walsh T.K."/>
            <person name="Worley K.C."/>
            <person name="Wu D."/>
            <person name="Wu W."/>
            <person name="Wu Y.Q."/>
            <person name="Zhang X."/>
            <person name="Zou Z."/>
            <person name="Zucker H."/>
            <person name="Briscoe A.D."/>
            <person name="Burmester T."/>
            <person name="Clem R.J."/>
            <person name="Feyereisen R."/>
            <person name="Grimmelikhuijzen C.J.P."/>
            <person name="Hamodrakas S.J."/>
            <person name="Hansson B.S."/>
            <person name="Huguet E."/>
            <person name="Jermiin L.S."/>
            <person name="Lan Q."/>
            <person name="Lehman H.K."/>
            <person name="Lorenzen M."/>
            <person name="Merzendorfer H."/>
            <person name="Michalopoulos I."/>
            <person name="Morton D.B."/>
            <person name="Muthukrishnan S."/>
            <person name="Oakeshott J.G."/>
            <person name="Palmer W."/>
            <person name="Park Y."/>
            <person name="Passarelli A.L."/>
            <person name="Rozas J."/>
            <person name="Schwartz L.M."/>
            <person name="Smith W."/>
            <person name="Southgate A."/>
            <person name="Vilcinskas A."/>
            <person name="Vogt R."/>
            <person name="Wang P."/>
            <person name="Werren J."/>
            <person name="Yu X.Q."/>
            <person name="Zhou J.J."/>
            <person name="Brown S.J."/>
            <person name="Scherer S.E."/>
            <person name="Richards S."/>
            <person name="Blissard G.W."/>
        </authorList>
    </citation>
    <scope>NUCLEOTIDE SEQUENCE</scope>
</reference>
<dbReference type="InterPro" id="IPR041794">
    <property type="entry name" value="MyoVII_FERM_C2"/>
</dbReference>
<dbReference type="InterPro" id="IPR000857">
    <property type="entry name" value="MyTH4_dom"/>
</dbReference>
<dbReference type="InterPro" id="IPR041793">
    <property type="entry name" value="MyoVII_FERM_C1"/>
</dbReference>
<dbReference type="Pfam" id="PF24123">
    <property type="entry name" value="Myosin_VII_N"/>
    <property type="match status" value="1"/>
</dbReference>
<name>A0A922CEK1_MANSE</name>
<dbReference type="GO" id="GO:0005524">
    <property type="term" value="F:ATP binding"/>
    <property type="evidence" value="ECO:0007669"/>
    <property type="project" value="UniProtKB-UniRule"/>
</dbReference>
<feature type="domain" description="FERM" evidence="16">
    <location>
        <begin position="1800"/>
        <end position="2104"/>
    </location>
</feature>
<evidence type="ECO:0000256" key="6">
    <source>
        <dbReference type="ARBA" id="ARBA00022741"/>
    </source>
</evidence>
<dbReference type="GO" id="GO:0003774">
    <property type="term" value="F:cytoskeletal motor activity"/>
    <property type="evidence" value="ECO:0007669"/>
    <property type="project" value="UniProtKB-UniRule"/>
</dbReference>
<evidence type="ECO:0000256" key="8">
    <source>
        <dbReference type="ARBA" id="ARBA00023123"/>
    </source>
</evidence>
<dbReference type="InterPro" id="IPR000048">
    <property type="entry name" value="IQ_motif_EF-hand-BS"/>
</dbReference>
<feature type="region of interest" description="Actin-binding" evidence="14">
    <location>
        <begin position="613"/>
        <end position="635"/>
    </location>
</feature>
<comment type="subcellular location">
    <subcellularLocation>
        <location evidence="1">Cytoplasm</location>
    </subcellularLocation>
</comment>
<keyword evidence="6 14" id="KW-0547">Nucleotide-binding</keyword>
<keyword evidence="5" id="KW-0677">Repeat</keyword>
<keyword evidence="8 14" id="KW-0518">Myosin</keyword>
<dbReference type="GO" id="GO:0005737">
    <property type="term" value="C:cytoplasm"/>
    <property type="evidence" value="ECO:0007669"/>
    <property type="project" value="UniProtKB-SubCell"/>
</dbReference>
<evidence type="ECO:0000256" key="14">
    <source>
        <dbReference type="PROSITE-ProRule" id="PRU00782"/>
    </source>
</evidence>
<dbReference type="Proteomes" id="UP000791440">
    <property type="component" value="Unassembled WGS sequence"/>
</dbReference>
<dbReference type="PROSITE" id="PS50005">
    <property type="entry name" value="TPR"/>
    <property type="match status" value="1"/>
</dbReference>
<keyword evidence="7 14" id="KW-0067">ATP-binding</keyword>
<comment type="caution">
    <text evidence="20">The sequence shown here is derived from an EMBL/GenBank/DDBJ whole genome shotgun (WGS) entry which is preliminary data.</text>
</comment>
<comment type="similarity">
    <text evidence="2 14">Belongs to the TRAFAC class myosin-kinesin ATPase superfamily. Myosin family.</text>
</comment>
<evidence type="ECO:0000259" key="18">
    <source>
        <dbReference type="PROSITE" id="PS51016"/>
    </source>
</evidence>
<dbReference type="GO" id="GO:0030182">
    <property type="term" value="P:neuron differentiation"/>
    <property type="evidence" value="ECO:0007669"/>
    <property type="project" value="UniProtKB-ARBA"/>
</dbReference>
<dbReference type="PROSITE" id="PS50059">
    <property type="entry name" value="FKBP_PPIASE"/>
    <property type="match status" value="1"/>
</dbReference>
<dbReference type="GO" id="GO:0003755">
    <property type="term" value="F:peptidyl-prolyl cis-trans isomerase activity"/>
    <property type="evidence" value="ECO:0007669"/>
    <property type="project" value="UniProtKB-KW"/>
</dbReference>
<dbReference type="FunFam" id="1.10.10.820:FF:000001">
    <property type="entry name" value="Myosin heavy chain"/>
    <property type="match status" value="1"/>
</dbReference>
<feature type="binding site" evidence="14">
    <location>
        <begin position="157"/>
        <end position="164"/>
    </location>
    <ligand>
        <name>ATP</name>
        <dbReference type="ChEBI" id="CHEBI:30616"/>
    </ligand>
</feature>
<dbReference type="PROSITE" id="PS50002">
    <property type="entry name" value="SH3"/>
    <property type="match status" value="1"/>
</dbReference>
<dbReference type="PROSITE" id="PS51016">
    <property type="entry name" value="MYTH4"/>
    <property type="match status" value="2"/>
</dbReference>
<dbReference type="Pfam" id="PF21998">
    <property type="entry name" value="FERM_C1_MyoVII"/>
    <property type="match status" value="1"/>
</dbReference>
<dbReference type="SMART" id="SM00295">
    <property type="entry name" value="B41"/>
    <property type="match status" value="2"/>
</dbReference>
<dbReference type="CDD" id="cd17092">
    <property type="entry name" value="FERM1_F1_Myosin-VII"/>
    <property type="match status" value="1"/>
</dbReference>
<dbReference type="PROSITE" id="PS51456">
    <property type="entry name" value="MYOSIN_MOTOR"/>
    <property type="match status" value="1"/>
</dbReference>
<dbReference type="GO" id="GO:0016459">
    <property type="term" value="C:myosin complex"/>
    <property type="evidence" value="ECO:0007669"/>
    <property type="project" value="UniProtKB-KW"/>
</dbReference>
<dbReference type="InterPro" id="IPR019749">
    <property type="entry name" value="Band_41_domain"/>
</dbReference>
<evidence type="ECO:0000256" key="13">
    <source>
        <dbReference type="PROSITE-ProRule" id="PRU00339"/>
    </source>
</evidence>
<dbReference type="CDD" id="cd17093">
    <property type="entry name" value="FERM2_F1_Myosin-VII"/>
    <property type="match status" value="1"/>
</dbReference>
<evidence type="ECO:0000313" key="21">
    <source>
        <dbReference type="Proteomes" id="UP000791440"/>
    </source>
</evidence>
<keyword evidence="13" id="KW-0802">TPR repeat</keyword>
<dbReference type="GO" id="GO:0009888">
    <property type="term" value="P:tissue development"/>
    <property type="evidence" value="ECO:0007669"/>
    <property type="project" value="UniProtKB-ARBA"/>
</dbReference>
<dbReference type="Pfam" id="PF21989">
    <property type="entry name" value="RA_2"/>
    <property type="match status" value="2"/>
</dbReference>
<dbReference type="Pfam" id="PF00063">
    <property type="entry name" value="Myosin_head"/>
    <property type="match status" value="1"/>
</dbReference>
<evidence type="ECO:0000256" key="2">
    <source>
        <dbReference type="ARBA" id="ARBA00008314"/>
    </source>
</evidence>
<feature type="domain" description="SH3" evidence="15">
    <location>
        <begin position="1503"/>
        <end position="1570"/>
    </location>
</feature>
<dbReference type="PANTHER" id="PTHR22692">
    <property type="entry name" value="MYOSIN VII, XV"/>
    <property type="match status" value="1"/>
</dbReference>
<keyword evidence="4" id="KW-0963">Cytoplasm</keyword>
<evidence type="ECO:0000256" key="7">
    <source>
        <dbReference type="ARBA" id="ARBA00022840"/>
    </source>
</evidence>
<dbReference type="SMART" id="SM00242">
    <property type="entry name" value="MYSc"/>
    <property type="match status" value="1"/>
</dbReference>
<dbReference type="EMBL" id="JH668307">
    <property type="protein sequence ID" value="KAG6444020.1"/>
    <property type="molecule type" value="Genomic_DNA"/>
</dbReference>
<dbReference type="InterPro" id="IPR000299">
    <property type="entry name" value="FERM_domain"/>
</dbReference>
<dbReference type="Pfam" id="PF00784">
    <property type="entry name" value="MyTH4"/>
    <property type="match status" value="2"/>
</dbReference>
<dbReference type="CDD" id="cd14473">
    <property type="entry name" value="FERM_B-lobe"/>
    <property type="match status" value="2"/>
</dbReference>
<evidence type="ECO:0000256" key="4">
    <source>
        <dbReference type="ARBA" id="ARBA00022490"/>
    </source>
</evidence>
<keyword evidence="21" id="KW-1185">Reference proteome</keyword>
<evidence type="ECO:0000313" key="20">
    <source>
        <dbReference type="EMBL" id="KAG6444020.1"/>
    </source>
</evidence>
<feature type="repeat" description="TPR" evidence="13">
    <location>
        <begin position="2349"/>
        <end position="2382"/>
    </location>
</feature>
<dbReference type="InterPro" id="IPR057130">
    <property type="entry name" value="Myosin_VII_N"/>
</dbReference>
<dbReference type="GO" id="GO:0003779">
    <property type="term" value="F:actin binding"/>
    <property type="evidence" value="ECO:0007669"/>
    <property type="project" value="UniProtKB-KW"/>
</dbReference>
<keyword evidence="12" id="KW-0697">Rotamase</keyword>
<evidence type="ECO:0000256" key="5">
    <source>
        <dbReference type="ARBA" id="ARBA00022737"/>
    </source>
</evidence>
<dbReference type="InterPro" id="IPR051567">
    <property type="entry name" value="Unconventional_Myosin_ATPase"/>
</dbReference>
<gene>
    <name evidence="20" type="ORF">O3G_MSEX003163</name>
</gene>
<dbReference type="Pfam" id="PF00254">
    <property type="entry name" value="FKBP_C"/>
    <property type="match status" value="1"/>
</dbReference>
<accession>A0A922CEK1</accession>
<keyword evidence="3 11" id="KW-0728">SH3 domain</keyword>
<feature type="domain" description="MyTH4" evidence="18">
    <location>
        <begin position="1646"/>
        <end position="1794"/>
    </location>
</feature>
<dbReference type="CDD" id="cd13198">
    <property type="entry name" value="FERM_C1_MyoVII"/>
    <property type="match status" value="1"/>
</dbReference>
<dbReference type="InterPro" id="IPR001609">
    <property type="entry name" value="Myosin_head_motor_dom-like"/>
</dbReference>
<proteinExistence type="inferred from homology"/>
<evidence type="ECO:0000256" key="9">
    <source>
        <dbReference type="ARBA" id="ARBA00023175"/>
    </source>
</evidence>
<comment type="catalytic activity">
    <reaction evidence="12">
        <text>[protein]-peptidylproline (omega=180) = [protein]-peptidylproline (omega=0)</text>
        <dbReference type="Rhea" id="RHEA:16237"/>
        <dbReference type="Rhea" id="RHEA-COMP:10747"/>
        <dbReference type="Rhea" id="RHEA-COMP:10748"/>
        <dbReference type="ChEBI" id="CHEBI:83833"/>
        <dbReference type="ChEBI" id="CHEBI:83834"/>
        <dbReference type="EC" id="5.2.1.8"/>
    </reaction>
</comment>
<dbReference type="InterPro" id="IPR001452">
    <property type="entry name" value="SH3_domain"/>
</dbReference>
<evidence type="ECO:0000256" key="12">
    <source>
        <dbReference type="PROSITE-ProRule" id="PRU00277"/>
    </source>
</evidence>
<keyword evidence="12" id="KW-0413">Isomerase</keyword>
<dbReference type="InterPro" id="IPR036106">
    <property type="entry name" value="MYSc_Myo7"/>
</dbReference>
<evidence type="ECO:0000256" key="1">
    <source>
        <dbReference type="ARBA" id="ARBA00004496"/>
    </source>
</evidence>